<sequence>MKAAFYKEEGHDGTIIISWYYTLQLLHVLTLRKSEKLRSKLDHLEVKITEMRRLKSIV</sequence>
<reference evidence="2" key="1">
    <citation type="journal article" date="2019" name="Int. J. Syst. Evol. Microbiol.">
        <title>The Global Catalogue of Microorganisms (GCM) 10K type strain sequencing project: providing services to taxonomists for standard genome sequencing and annotation.</title>
        <authorList>
            <consortium name="The Broad Institute Genomics Platform"/>
            <consortium name="The Broad Institute Genome Sequencing Center for Infectious Disease"/>
            <person name="Wu L."/>
            <person name="Ma J."/>
        </authorList>
    </citation>
    <scope>NUCLEOTIDE SEQUENCE [LARGE SCALE GENOMIC DNA]</scope>
    <source>
        <strain evidence="2">CCUG 59189</strain>
    </source>
</reference>
<name>A0ABW3S1F2_9BACL</name>
<dbReference type="EMBL" id="JBHTLM010000013">
    <property type="protein sequence ID" value="MFD1177970.1"/>
    <property type="molecule type" value="Genomic_DNA"/>
</dbReference>
<evidence type="ECO:0000313" key="2">
    <source>
        <dbReference type="Proteomes" id="UP001597262"/>
    </source>
</evidence>
<proteinExistence type="predicted"/>
<dbReference type="Proteomes" id="UP001597262">
    <property type="component" value="Unassembled WGS sequence"/>
</dbReference>
<accession>A0ABW3S1F2</accession>
<comment type="caution">
    <text evidence="1">The sequence shown here is derived from an EMBL/GenBank/DDBJ whole genome shotgun (WGS) entry which is preliminary data.</text>
</comment>
<keyword evidence="2" id="KW-1185">Reference proteome</keyword>
<protein>
    <submittedName>
        <fullName evidence="1">Uncharacterized protein</fullName>
    </submittedName>
</protein>
<evidence type="ECO:0000313" key="1">
    <source>
        <dbReference type="EMBL" id="MFD1177970.1"/>
    </source>
</evidence>
<dbReference type="RefSeq" id="WP_379320419.1">
    <property type="nucleotide sequence ID" value="NZ_JBHTLM010000013.1"/>
</dbReference>
<organism evidence="1 2">
    <name type="scientific">Paenibacillus puldeungensis</name>
    <dbReference type="NCBI Taxonomy" id="696536"/>
    <lineage>
        <taxon>Bacteria</taxon>
        <taxon>Bacillati</taxon>
        <taxon>Bacillota</taxon>
        <taxon>Bacilli</taxon>
        <taxon>Bacillales</taxon>
        <taxon>Paenibacillaceae</taxon>
        <taxon>Paenibacillus</taxon>
    </lineage>
</organism>
<gene>
    <name evidence="1" type="ORF">ACFQ3W_16905</name>
</gene>